<dbReference type="InParanoid" id="B0XFA0"/>
<sequence>MLNSRIYLRVHVVLTADVGTVPLQVIHHPTGRGFLVWVISGSVAKLEVEVCLWLKVVVNVRGFGRTGRRLRFYESSSSTLDVCWPSSLPDLDRLAVPMVLMLFWAARAMDQRREAEGGHLVYARKRFGNSDRYNLKEKQVKPKVFVNQNVNVVE</sequence>
<dbReference type="EnsemblMetazoa" id="CPIJ017772-RA">
    <property type="protein sequence ID" value="CPIJ017772-PA"/>
    <property type="gene ID" value="CPIJ017772"/>
</dbReference>
<dbReference type="AlphaFoldDB" id="B0XFA0"/>
<accession>B0XFA0</accession>
<dbReference type="HOGENOM" id="CLU_1705982_0_0_1"/>
<evidence type="ECO:0000313" key="2">
    <source>
        <dbReference type="EnsemblMetazoa" id="CPIJ017772-PA"/>
    </source>
</evidence>
<evidence type="ECO:0000313" key="1">
    <source>
        <dbReference type="EMBL" id="EDS26566.1"/>
    </source>
</evidence>
<gene>
    <name evidence="2" type="primary">6051982</name>
    <name evidence="1" type="ORF">CpipJ_CPIJ017772</name>
</gene>
<dbReference type="KEGG" id="cqu:CpipJ_CPIJ017772"/>
<protein>
    <submittedName>
        <fullName evidence="1 2">Ribosomal protein S8</fullName>
    </submittedName>
</protein>
<organism>
    <name type="scientific">Culex quinquefasciatus</name>
    <name type="common">Southern house mosquito</name>
    <name type="synonym">Culex pungens</name>
    <dbReference type="NCBI Taxonomy" id="7176"/>
    <lineage>
        <taxon>Eukaryota</taxon>
        <taxon>Metazoa</taxon>
        <taxon>Ecdysozoa</taxon>
        <taxon>Arthropoda</taxon>
        <taxon>Hexapoda</taxon>
        <taxon>Insecta</taxon>
        <taxon>Pterygota</taxon>
        <taxon>Neoptera</taxon>
        <taxon>Endopterygota</taxon>
        <taxon>Diptera</taxon>
        <taxon>Nematocera</taxon>
        <taxon>Culicoidea</taxon>
        <taxon>Culicidae</taxon>
        <taxon>Culicinae</taxon>
        <taxon>Culicini</taxon>
        <taxon>Culex</taxon>
        <taxon>Culex</taxon>
    </lineage>
</organism>
<keyword evidence="1" id="KW-0689">Ribosomal protein</keyword>
<keyword evidence="1" id="KW-0687">Ribonucleoprotein</keyword>
<dbReference type="Proteomes" id="UP000002320">
    <property type="component" value="Unassembled WGS sequence"/>
</dbReference>
<evidence type="ECO:0000313" key="3">
    <source>
        <dbReference type="Proteomes" id="UP000002320"/>
    </source>
</evidence>
<keyword evidence="3" id="KW-1185">Reference proteome</keyword>
<proteinExistence type="predicted"/>
<dbReference type="EMBL" id="DS232910">
    <property type="protein sequence ID" value="EDS26566.1"/>
    <property type="molecule type" value="Genomic_DNA"/>
</dbReference>
<reference evidence="1" key="1">
    <citation type="submission" date="2007-03" db="EMBL/GenBank/DDBJ databases">
        <title>Annotation of Culex pipiens quinquefasciatus.</title>
        <authorList>
            <consortium name="The Broad Institute Genome Sequencing Platform"/>
            <person name="Atkinson P.W."/>
            <person name="Hemingway J."/>
            <person name="Christensen B.M."/>
            <person name="Higgs S."/>
            <person name="Kodira C."/>
            <person name="Hannick L."/>
            <person name="Megy K."/>
            <person name="O'Leary S."/>
            <person name="Pearson M."/>
            <person name="Haas B.J."/>
            <person name="Mauceli E."/>
            <person name="Wortman J.R."/>
            <person name="Lee N.H."/>
            <person name="Guigo R."/>
            <person name="Stanke M."/>
            <person name="Alvarado L."/>
            <person name="Amedeo P."/>
            <person name="Antoine C.H."/>
            <person name="Arensburger P."/>
            <person name="Bidwell S.L."/>
            <person name="Crawford M."/>
            <person name="Camaro F."/>
            <person name="Devon K."/>
            <person name="Engels R."/>
            <person name="Hammond M."/>
            <person name="Howarth C."/>
            <person name="Koehrsen M."/>
            <person name="Lawson D."/>
            <person name="Montgomery P."/>
            <person name="Nene V."/>
            <person name="Nusbaum C."/>
            <person name="Puiu D."/>
            <person name="Romero-Severson J."/>
            <person name="Severson D.W."/>
            <person name="Shumway M."/>
            <person name="Sisk P."/>
            <person name="Stolte C."/>
            <person name="Zeng Q."/>
            <person name="Eisenstadt E."/>
            <person name="Fraser-Liggett C."/>
            <person name="Strausberg R."/>
            <person name="Galagan J."/>
            <person name="Birren B."/>
            <person name="Collins F.H."/>
        </authorList>
    </citation>
    <scope>NUCLEOTIDE SEQUENCE [LARGE SCALE GENOMIC DNA]</scope>
    <source>
        <strain evidence="1">JHB</strain>
    </source>
</reference>
<name>B0XFA0_CULQU</name>
<reference evidence="2" key="2">
    <citation type="submission" date="2020-05" db="UniProtKB">
        <authorList>
            <consortium name="EnsemblMetazoa"/>
        </authorList>
    </citation>
    <scope>IDENTIFICATION</scope>
    <source>
        <strain evidence="2">JHB</strain>
    </source>
</reference>
<dbReference type="VEuPathDB" id="VectorBase:CPIJ017772"/>
<dbReference type="GO" id="GO:0005840">
    <property type="term" value="C:ribosome"/>
    <property type="evidence" value="ECO:0007669"/>
    <property type="project" value="UniProtKB-KW"/>
</dbReference>